<evidence type="ECO:0000256" key="1">
    <source>
        <dbReference type="SAM" id="MobiDB-lite"/>
    </source>
</evidence>
<proteinExistence type="predicted"/>
<evidence type="ECO:0000313" key="3">
    <source>
        <dbReference type="EMBL" id="SHI59976.1"/>
    </source>
</evidence>
<dbReference type="AlphaFoldDB" id="A0A1M6CG63"/>
<dbReference type="SUPFAM" id="SSF47413">
    <property type="entry name" value="lambda repressor-like DNA-binding domains"/>
    <property type="match status" value="1"/>
</dbReference>
<feature type="region of interest" description="Disordered" evidence="1">
    <location>
        <begin position="83"/>
        <end position="116"/>
    </location>
</feature>
<dbReference type="InterPro" id="IPR001387">
    <property type="entry name" value="Cro/C1-type_HTH"/>
</dbReference>
<dbReference type="STRING" id="758803.SAMN05421803_101695"/>
<feature type="compositionally biased region" description="Low complexity" evidence="1">
    <location>
        <begin position="97"/>
        <end position="109"/>
    </location>
</feature>
<dbReference type="EMBL" id="FQZK01000001">
    <property type="protein sequence ID" value="SHI59976.1"/>
    <property type="molecule type" value="Genomic_DNA"/>
</dbReference>
<reference evidence="3 4" key="1">
    <citation type="submission" date="2016-11" db="EMBL/GenBank/DDBJ databases">
        <authorList>
            <person name="Jaros S."/>
            <person name="Januszkiewicz K."/>
            <person name="Wedrychowicz H."/>
        </authorList>
    </citation>
    <scope>NUCLEOTIDE SEQUENCE [LARGE SCALE GENOMIC DNA]</scope>
    <source>
        <strain evidence="3 4">CGMCC 4.5723</strain>
    </source>
</reference>
<protein>
    <submittedName>
        <fullName evidence="3">Helix-turn-helix</fullName>
    </submittedName>
</protein>
<evidence type="ECO:0000259" key="2">
    <source>
        <dbReference type="Pfam" id="PF01381"/>
    </source>
</evidence>
<dbReference type="InterPro" id="IPR010982">
    <property type="entry name" value="Lambda_DNA-bd_dom_sf"/>
</dbReference>
<accession>A0A1M6CG63</accession>
<gene>
    <name evidence="3" type="ORF">SAMN05421803_101695</name>
</gene>
<dbReference type="GO" id="GO:0003677">
    <property type="term" value="F:DNA binding"/>
    <property type="evidence" value="ECO:0007669"/>
    <property type="project" value="InterPro"/>
</dbReference>
<evidence type="ECO:0000313" key="4">
    <source>
        <dbReference type="Proteomes" id="UP000184452"/>
    </source>
</evidence>
<dbReference type="Gene3D" id="1.25.40.10">
    <property type="entry name" value="Tetratricopeptide repeat domain"/>
    <property type="match status" value="1"/>
</dbReference>
<dbReference type="InterPro" id="IPR011990">
    <property type="entry name" value="TPR-like_helical_dom_sf"/>
</dbReference>
<dbReference type="CDD" id="cd00093">
    <property type="entry name" value="HTH_XRE"/>
    <property type="match status" value="1"/>
</dbReference>
<dbReference type="Proteomes" id="UP000184452">
    <property type="component" value="Unassembled WGS sequence"/>
</dbReference>
<feature type="domain" description="HTH cro/C1-type" evidence="2">
    <location>
        <begin position="39"/>
        <end position="76"/>
    </location>
</feature>
<name>A0A1M6CG63_9ACTN</name>
<dbReference type="Gene3D" id="1.10.260.40">
    <property type="entry name" value="lambda repressor-like DNA-binding domains"/>
    <property type="match status" value="1"/>
</dbReference>
<organism evidence="3 4">
    <name type="scientific">Nocardiopsis flavescens</name>
    <dbReference type="NCBI Taxonomy" id="758803"/>
    <lineage>
        <taxon>Bacteria</taxon>
        <taxon>Bacillati</taxon>
        <taxon>Actinomycetota</taxon>
        <taxon>Actinomycetes</taxon>
        <taxon>Streptosporangiales</taxon>
        <taxon>Nocardiopsidaceae</taxon>
        <taxon>Nocardiopsis</taxon>
    </lineage>
</organism>
<dbReference type="SUPFAM" id="SSF48452">
    <property type="entry name" value="TPR-like"/>
    <property type="match status" value="1"/>
</dbReference>
<keyword evidence="4" id="KW-1185">Reference proteome</keyword>
<dbReference type="Pfam" id="PF01381">
    <property type="entry name" value="HTH_3"/>
    <property type="match status" value="1"/>
</dbReference>
<sequence length="431" mass="45887">MCPACGRNRCVCIPEGFWSSSRMLRAAGERDLRTLFRELNNRGLSQRTLAALTGLGQTTVGAIMKGRRALTSNHLIDQALAGLRTPAPNPPADHAAHGAADVAEPAAGTPDHDPLAALGRHSAGLVRHADAGPVGARSMTLADERLRDLAERYLADPAADILSALAELSAQLEAWRGQKVPLTVARSLWVLSGWRSALASWMSVDATRPGDALAHARAAQVAAEESAHDGITVWALICRRNISYWQRNRSRAAQYAEQAWQRAQAVGGGAAVISASALAQDLAVRGSGDRAKSLISQARRALESKPTQDSDLGGPLSCGLPRASGYWSEAFLDLGDHPSAVRCAREGLEASRESLVRAPGPERMLTVHLAMGLAASGRIDEAVEAVEPLLTLAPSLRVRPLVLRLERFGRLLPGGEATAAVRERIRAFTDL</sequence>